<gene>
    <name evidence="1" type="ORF">CLUMA_CG003027</name>
</gene>
<reference evidence="1 2" key="1">
    <citation type="submission" date="2015-04" db="EMBL/GenBank/DDBJ databases">
        <authorList>
            <person name="Syromyatnikov M.Y."/>
            <person name="Popov V.N."/>
        </authorList>
    </citation>
    <scope>NUCLEOTIDE SEQUENCE [LARGE SCALE GENOMIC DNA]</scope>
</reference>
<protein>
    <submittedName>
        <fullName evidence="1">CLUMA_CG003027, isoform A</fullName>
    </submittedName>
</protein>
<dbReference type="AlphaFoldDB" id="A0A1J1HPF1"/>
<accession>A0A1J1HPF1</accession>
<evidence type="ECO:0000313" key="2">
    <source>
        <dbReference type="Proteomes" id="UP000183832"/>
    </source>
</evidence>
<keyword evidence="2" id="KW-1185">Reference proteome</keyword>
<dbReference type="Proteomes" id="UP000183832">
    <property type="component" value="Unassembled WGS sequence"/>
</dbReference>
<proteinExistence type="predicted"/>
<sequence length="100" mass="11649">MLIRLMISIATSTTCHHICNQFLQRVSTFKVFFDANVQSVIEDKQQQFSHFKCSSYKGNNDSTATTTNDNLQKNNYRISKYKMFVMSSDDVCLELWNSFN</sequence>
<organism evidence="1 2">
    <name type="scientific">Clunio marinus</name>
    <dbReference type="NCBI Taxonomy" id="568069"/>
    <lineage>
        <taxon>Eukaryota</taxon>
        <taxon>Metazoa</taxon>
        <taxon>Ecdysozoa</taxon>
        <taxon>Arthropoda</taxon>
        <taxon>Hexapoda</taxon>
        <taxon>Insecta</taxon>
        <taxon>Pterygota</taxon>
        <taxon>Neoptera</taxon>
        <taxon>Endopterygota</taxon>
        <taxon>Diptera</taxon>
        <taxon>Nematocera</taxon>
        <taxon>Chironomoidea</taxon>
        <taxon>Chironomidae</taxon>
        <taxon>Clunio</taxon>
    </lineage>
</organism>
<dbReference type="EMBL" id="CVRI01000011">
    <property type="protein sequence ID" value="CRK89268.1"/>
    <property type="molecule type" value="Genomic_DNA"/>
</dbReference>
<name>A0A1J1HPF1_9DIPT</name>
<evidence type="ECO:0000313" key="1">
    <source>
        <dbReference type="EMBL" id="CRK89268.1"/>
    </source>
</evidence>